<feature type="transmembrane region" description="Helical" evidence="1">
    <location>
        <begin position="199"/>
        <end position="222"/>
    </location>
</feature>
<feature type="transmembrane region" description="Helical" evidence="1">
    <location>
        <begin position="12"/>
        <end position="32"/>
    </location>
</feature>
<feature type="transmembrane region" description="Helical" evidence="1">
    <location>
        <begin position="273"/>
        <end position="293"/>
    </location>
</feature>
<dbReference type="InterPro" id="IPR050879">
    <property type="entry name" value="Acyltransferase_3"/>
</dbReference>
<evidence type="ECO:0000256" key="1">
    <source>
        <dbReference type="SAM" id="Phobius"/>
    </source>
</evidence>
<feature type="domain" description="Acyltransferase 3" evidence="2">
    <location>
        <begin position="9"/>
        <end position="383"/>
    </location>
</feature>
<proteinExistence type="predicted"/>
<protein>
    <recommendedName>
        <fullName evidence="2">Acyltransferase 3 domain-containing protein</fullName>
    </recommendedName>
</protein>
<dbReference type="GO" id="GO:0016020">
    <property type="term" value="C:membrane"/>
    <property type="evidence" value="ECO:0007669"/>
    <property type="project" value="TreeGrafter"/>
</dbReference>
<dbReference type="GO" id="GO:0000271">
    <property type="term" value="P:polysaccharide biosynthetic process"/>
    <property type="evidence" value="ECO:0007669"/>
    <property type="project" value="TreeGrafter"/>
</dbReference>
<feature type="transmembrane region" description="Helical" evidence="1">
    <location>
        <begin position="85"/>
        <end position="106"/>
    </location>
</feature>
<dbReference type="GO" id="GO:0016747">
    <property type="term" value="F:acyltransferase activity, transferring groups other than amino-acyl groups"/>
    <property type="evidence" value="ECO:0007669"/>
    <property type="project" value="InterPro"/>
</dbReference>
<dbReference type="Pfam" id="PF01757">
    <property type="entry name" value="Acyl_transf_3"/>
    <property type="match status" value="1"/>
</dbReference>
<name>A0A6U3NN02_9STRA</name>
<evidence type="ECO:0000259" key="2">
    <source>
        <dbReference type="Pfam" id="PF01757"/>
    </source>
</evidence>
<keyword evidence="1" id="KW-0812">Transmembrane</keyword>
<feature type="transmembrane region" description="Helical" evidence="1">
    <location>
        <begin position="365"/>
        <end position="383"/>
    </location>
</feature>
<sequence length="427" mass="48064">MQDMLPFQGLRGICAMAIFLGHQTEMFLLSPWGGGQGIIVGLEFLQAVSLFFLLSGIPLSRLYSSRTTGKLETWKGCHHFWLKRFARLAPIYYLTLILNFVILFIICEQMDLLAATTSFVGCAILMQSWFPVSLINVGGVLWQVAVFAFGYLLFPFLSGRIYHWTDASLYGGILTTWLLSAALWYGFNQWIDPKGFGWWVWHVHCISRLPHFVAGVLLGEVLERKRGGGNINHRLFGSLTDTLSFLLLLTAIQAPIVQWYYGLEIRSSISIGLEAWLLPIHALWLAGIVLAYNQEEEELERCSCWTRRVLSFPLLLALGDVSLVLYCIHLVILFLYTSTYAYLTTGDARIAPSIVDYTLRVQTPWWHAPIHWILVISASFAVSKWFEAPLRKRIVATSTQNARTVPPPPTTIASAAPSEKTALVSST</sequence>
<feature type="transmembrane region" description="Helical" evidence="1">
    <location>
        <begin position="314"/>
        <end position="336"/>
    </location>
</feature>
<feature type="transmembrane region" description="Helical" evidence="1">
    <location>
        <begin position="44"/>
        <end position="64"/>
    </location>
</feature>
<dbReference type="AlphaFoldDB" id="A0A6U3NN02"/>
<dbReference type="PANTHER" id="PTHR23028">
    <property type="entry name" value="ACETYLTRANSFERASE"/>
    <property type="match status" value="1"/>
</dbReference>
<dbReference type="PANTHER" id="PTHR23028:SF53">
    <property type="entry name" value="ACYL_TRANSF_3 DOMAIN-CONTAINING PROTEIN"/>
    <property type="match status" value="1"/>
</dbReference>
<keyword evidence="1" id="KW-0472">Membrane</keyword>
<feature type="transmembrane region" description="Helical" evidence="1">
    <location>
        <begin position="169"/>
        <end position="187"/>
    </location>
</feature>
<evidence type="ECO:0000313" key="3">
    <source>
        <dbReference type="EMBL" id="CAD9314181.1"/>
    </source>
</evidence>
<gene>
    <name evidence="3" type="ORF">DBRI1063_LOCUS587</name>
</gene>
<organism evidence="3">
    <name type="scientific">Ditylum brightwellii</name>
    <dbReference type="NCBI Taxonomy" id="49249"/>
    <lineage>
        <taxon>Eukaryota</taxon>
        <taxon>Sar</taxon>
        <taxon>Stramenopiles</taxon>
        <taxon>Ochrophyta</taxon>
        <taxon>Bacillariophyta</taxon>
        <taxon>Mediophyceae</taxon>
        <taxon>Lithodesmiophycidae</taxon>
        <taxon>Lithodesmiales</taxon>
        <taxon>Lithodesmiaceae</taxon>
        <taxon>Ditylum</taxon>
    </lineage>
</organism>
<feature type="transmembrane region" description="Helical" evidence="1">
    <location>
        <begin position="134"/>
        <end position="157"/>
    </location>
</feature>
<keyword evidence="1" id="KW-1133">Transmembrane helix</keyword>
<dbReference type="InterPro" id="IPR002656">
    <property type="entry name" value="Acyl_transf_3_dom"/>
</dbReference>
<dbReference type="EMBL" id="HBGN01000918">
    <property type="protein sequence ID" value="CAD9314181.1"/>
    <property type="molecule type" value="Transcribed_RNA"/>
</dbReference>
<accession>A0A6U3NN02</accession>
<reference evidence="3" key="1">
    <citation type="submission" date="2021-01" db="EMBL/GenBank/DDBJ databases">
        <authorList>
            <person name="Corre E."/>
            <person name="Pelletier E."/>
            <person name="Niang G."/>
            <person name="Scheremetjew M."/>
            <person name="Finn R."/>
            <person name="Kale V."/>
            <person name="Holt S."/>
            <person name="Cochrane G."/>
            <person name="Meng A."/>
            <person name="Brown T."/>
            <person name="Cohen L."/>
        </authorList>
    </citation>
    <scope>NUCLEOTIDE SEQUENCE</scope>
    <source>
        <strain evidence="3">Pop2</strain>
    </source>
</reference>
<feature type="transmembrane region" description="Helical" evidence="1">
    <location>
        <begin position="243"/>
        <end position="261"/>
    </location>
</feature>